<evidence type="ECO:0000256" key="2">
    <source>
        <dbReference type="ARBA" id="ARBA00029447"/>
    </source>
</evidence>
<keyword evidence="4" id="KW-1133">Transmembrane helix</keyword>
<dbReference type="SMART" id="SM00304">
    <property type="entry name" value="HAMP"/>
    <property type="match status" value="1"/>
</dbReference>
<dbReference type="AlphaFoldDB" id="A0A248JPP5"/>
<feature type="transmembrane region" description="Helical" evidence="4">
    <location>
        <begin position="44"/>
        <end position="63"/>
    </location>
</feature>
<dbReference type="GO" id="GO:0016020">
    <property type="term" value="C:membrane"/>
    <property type="evidence" value="ECO:0007669"/>
    <property type="project" value="InterPro"/>
</dbReference>
<dbReference type="InterPro" id="IPR003660">
    <property type="entry name" value="HAMP_dom"/>
</dbReference>
<reference evidence="7 8" key="1">
    <citation type="submission" date="2017-06" db="EMBL/GenBank/DDBJ databases">
        <title>Complete genome sequence of Nitrospirillum amazonense strain CBAmC, an endophytic nitrogen-fixing and plant growth-promoting bacterium, isolated from sugarcane.</title>
        <authorList>
            <person name="Schwab S."/>
            <person name="dos Santos Teixeira K.R."/>
            <person name="Simoes Araujo J.L."/>
            <person name="Soares Vidal M."/>
            <person name="Borges de Freitas H.R."/>
            <person name="Rivello Crivelaro A.L."/>
            <person name="Bueno de Camargo Nunes A."/>
            <person name="dos Santos C.M."/>
            <person name="Palmeira da Silva Rosa D."/>
            <person name="da Silva Padilha D."/>
            <person name="da Silva E."/>
            <person name="Araujo Terra L."/>
            <person name="Soares Mendes V."/>
            <person name="Farinelli L."/>
            <person name="Magalhaes Cruz L."/>
            <person name="Baldani J.I."/>
        </authorList>
    </citation>
    <scope>NUCLEOTIDE SEQUENCE [LARGE SCALE GENOMIC DNA]</scope>
    <source>
        <strain evidence="7 8">CBAmC</strain>
    </source>
</reference>
<dbReference type="PANTHER" id="PTHR32089:SF112">
    <property type="entry name" value="LYSOZYME-LIKE PROTEIN-RELATED"/>
    <property type="match status" value="1"/>
</dbReference>
<dbReference type="SMART" id="SM00283">
    <property type="entry name" value="MA"/>
    <property type="match status" value="1"/>
</dbReference>
<dbReference type="InterPro" id="IPR009875">
    <property type="entry name" value="PilZ_domain"/>
</dbReference>
<dbReference type="PROSITE" id="PS50111">
    <property type="entry name" value="CHEMOTAXIS_TRANSDUC_2"/>
    <property type="match status" value="1"/>
</dbReference>
<evidence type="ECO:0000259" key="6">
    <source>
        <dbReference type="PROSITE" id="PS50885"/>
    </source>
</evidence>
<evidence type="ECO:0000256" key="1">
    <source>
        <dbReference type="ARBA" id="ARBA00023224"/>
    </source>
</evidence>
<dbReference type="GO" id="GO:0006935">
    <property type="term" value="P:chemotaxis"/>
    <property type="evidence" value="ECO:0007669"/>
    <property type="project" value="InterPro"/>
</dbReference>
<dbReference type="PRINTS" id="PR00260">
    <property type="entry name" value="CHEMTRNSDUCR"/>
</dbReference>
<dbReference type="PANTHER" id="PTHR32089">
    <property type="entry name" value="METHYL-ACCEPTING CHEMOTAXIS PROTEIN MCPB"/>
    <property type="match status" value="1"/>
</dbReference>
<keyword evidence="4" id="KW-0472">Membrane</keyword>
<dbReference type="GO" id="GO:0004888">
    <property type="term" value="F:transmembrane signaling receptor activity"/>
    <property type="evidence" value="ECO:0007669"/>
    <property type="project" value="InterPro"/>
</dbReference>
<evidence type="ECO:0000256" key="4">
    <source>
        <dbReference type="SAM" id="Phobius"/>
    </source>
</evidence>
<keyword evidence="1 3" id="KW-0807">Transducer</keyword>
<feature type="domain" description="HAMP" evidence="6">
    <location>
        <begin position="326"/>
        <end position="379"/>
    </location>
</feature>
<evidence type="ECO:0000313" key="8">
    <source>
        <dbReference type="Proteomes" id="UP000197153"/>
    </source>
</evidence>
<dbReference type="Pfam" id="PF00015">
    <property type="entry name" value="MCPsignal"/>
    <property type="match status" value="1"/>
</dbReference>
<dbReference type="EMBL" id="CP022110">
    <property type="protein sequence ID" value="ASG20569.1"/>
    <property type="molecule type" value="Genomic_DNA"/>
</dbReference>
<dbReference type="Pfam" id="PF00672">
    <property type="entry name" value="HAMP"/>
    <property type="match status" value="1"/>
</dbReference>
<evidence type="ECO:0008006" key="9">
    <source>
        <dbReference type="Google" id="ProtNLM"/>
    </source>
</evidence>
<dbReference type="PROSITE" id="PS50885">
    <property type="entry name" value="HAMP"/>
    <property type="match status" value="1"/>
</dbReference>
<evidence type="ECO:0000256" key="3">
    <source>
        <dbReference type="PROSITE-ProRule" id="PRU00284"/>
    </source>
</evidence>
<dbReference type="Gene3D" id="6.10.340.10">
    <property type="match status" value="1"/>
</dbReference>
<proteinExistence type="inferred from homology"/>
<dbReference type="KEGG" id="nao:Y958_06905"/>
<keyword evidence="8" id="KW-1185">Reference proteome</keyword>
<dbReference type="InterPro" id="IPR004089">
    <property type="entry name" value="MCPsignal_dom"/>
</dbReference>
<dbReference type="Gene3D" id="1.10.287.950">
    <property type="entry name" value="Methyl-accepting chemotaxis protein"/>
    <property type="match status" value="1"/>
</dbReference>
<feature type="transmembrane region" description="Helical" evidence="4">
    <location>
        <begin position="303"/>
        <end position="324"/>
    </location>
</feature>
<evidence type="ECO:0000259" key="5">
    <source>
        <dbReference type="PROSITE" id="PS50111"/>
    </source>
</evidence>
<keyword evidence="4" id="KW-0812">Transmembrane</keyword>
<dbReference type="SUPFAM" id="SSF58104">
    <property type="entry name" value="Methyl-accepting chemotaxis protein (MCP) signaling domain"/>
    <property type="match status" value="1"/>
</dbReference>
<accession>A0A248JPP5</accession>
<dbReference type="InterPro" id="IPR004090">
    <property type="entry name" value="Chemotax_Me-accpt_rcpt"/>
</dbReference>
<sequence>MVNKYGNSARKLRHHQPVAHYLRLNSFRNRIVTMLQSLKIAHKLGLAVLLFLVPVGYLLYALIAQQQISIDFAAKELAGTAYLRGLQTVQARLAAAETGGAAVDAAGSAATVRQLQAAWGQDMESAAKADELVAALGKKDGGSSPATRAALRALIAQIGDKSNLILDPDLDSFYVMDIVLVKLPDLQDQTTGLRAVTHQAGDNKVDLFVALGGVKALLSGVDSSATSAYGGNADGSVKKALEAPVAALQKAAGALTAGAEKGSVADAETLSALKTQDALYTAASADLERLLNARISGFKATQLRVLLISLALFAVAGGAVYLVVRRFVITPLSDLTGAMSGLAQGRLDTSIAHADNGDEVGAMARALVVFKENAQRTHALEAAQTLEQEKRLRRQQALETLTKDFQLAISAELRGMAAAATELEATAGSLASQADNTAARTQAADDSAARATANTQTVAAATEQLAASSNEIGAQAEQTAATTKTAVQEADHARNVVDELATVAESVNEVVRFIQTIAAQTNLLALNATIEAARAGEAGKGFAVVATEVKSLANQTAQATEDIQARVGGVKAAADNAIGIINRIATTIGVVDGNSGAIAAAVSQQSAATSEISRNVAEAAARTQEVTESLTLVRDSAEFTKEASGQLLVAANELSRQSEQLRTDVEHFLVAMQTAEDRRQFDRHDIDLPARVGAPGAALSGPATHHLVNIGRGGCAVIGPAIGGAGHEVEIDLDGRRFRGRVTAQEGDTTRVQFRLTDEAAQAVDALVARHQAAA</sequence>
<gene>
    <name evidence="7" type="ORF">Y958_06905</name>
</gene>
<comment type="similarity">
    <text evidence="2">Belongs to the methyl-accepting chemotaxis (MCP) protein family.</text>
</comment>
<organism evidence="7 8">
    <name type="scientific">Nitrospirillum viridazoti CBAmc</name>
    <dbReference type="NCBI Taxonomy" id="1441467"/>
    <lineage>
        <taxon>Bacteria</taxon>
        <taxon>Pseudomonadati</taxon>
        <taxon>Pseudomonadota</taxon>
        <taxon>Alphaproteobacteria</taxon>
        <taxon>Rhodospirillales</taxon>
        <taxon>Azospirillaceae</taxon>
        <taxon>Nitrospirillum</taxon>
        <taxon>Nitrospirillum viridazoti</taxon>
    </lineage>
</organism>
<evidence type="ECO:0000313" key="7">
    <source>
        <dbReference type="EMBL" id="ASG20569.1"/>
    </source>
</evidence>
<dbReference type="GO" id="GO:0007165">
    <property type="term" value="P:signal transduction"/>
    <property type="evidence" value="ECO:0007669"/>
    <property type="project" value="UniProtKB-KW"/>
</dbReference>
<name>A0A248JPP5_9PROT</name>
<feature type="domain" description="Methyl-accepting transducer" evidence="5">
    <location>
        <begin position="419"/>
        <end position="641"/>
    </location>
</feature>
<protein>
    <recommendedName>
        <fullName evidence="9">Methyl-accepting chemotaxis protein</fullName>
    </recommendedName>
</protein>
<dbReference type="Pfam" id="PF07238">
    <property type="entry name" value="PilZ"/>
    <property type="match status" value="1"/>
</dbReference>
<dbReference type="Proteomes" id="UP000197153">
    <property type="component" value="Chromosome 1"/>
</dbReference>
<dbReference type="GO" id="GO:0035438">
    <property type="term" value="F:cyclic-di-GMP binding"/>
    <property type="evidence" value="ECO:0007669"/>
    <property type="project" value="InterPro"/>
</dbReference>